<organism evidence="1 2">
    <name type="scientific">Halocaridina rubra</name>
    <name type="common">Hawaiian red shrimp</name>
    <dbReference type="NCBI Taxonomy" id="373956"/>
    <lineage>
        <taxon>Eukaryota</taxon>
        <taxon>Metazoa</taxon>
        <taxon>Ecdysozoa</taxon>
        <taxon>Arthropoda</taxon>
        <taxon>Crustacea</taxon>
        <taxon>Multicrustacea</taxon>
        <taxon>Malacostraca</taxon>
        <taxon>Eumalacostraca</taxon>
        <taxon>Eucarida</taxon>
        <taxon>Decapoda</taxon>
        <taxon>Pleocyemata</taxon>
        <taxon>Caridea</taxon>
        <taxon>Atyoidea</taxon>
        <taxon>Atyidae</taxon>
        <taxon>Halocaridina</taxon>
    </lineage>
</organism>
<dbReference type="AlphaFoldDB" id="A0AAN9AF23"/>
<evidence type="ECO:0000313" key="1">
    <source>
        <dbReference type="EMBL" id="KAK7084505.1"/>
    </source>
</evidence>
<evidence type="ECO:0000313" key="2">
    <source>
        <dbReference type="Proteomes" id="UP001381693"/>
    </source>
</evidence>
<proteinExistence type="predicted"/>
<dbReference type="Proteomes" id="UP001381693">
    <property type="component" value="Unassembled WGS sequence"/>
</dbReference>
<protein>
    <submittedName>
        <fullName evidence="1">Uncharacterized protein</fullName>
    </submittedName>
</protein>
<keyword evidence="2" id="KW-1185">Reference proteome</keyword>
<name>A0AAN9AF23_HALRR</name>
<comment type="caution">
    <text evidence="1">The sequence shown here is derived from an EMBL/GenBank/DDBJ whole genome shotgun (WGS) entry which is preliminary data.</text>
</comment>
<reference evidence="1 2" key="1">
    <citation type="submission" date="2023-11" db="EMBL/GenBank/DDBJ databases">
        <title>Halocaridina rubra genome assembly.</title>
        <authorList>
            <person name="Smith C."/>
        </authorList>
    </citation>
    <scope>NUCLEOTIDE SEQUENCE [LARGE SCALE GENOMIC DNA]</scope>
    <source>
        <strain evidence="1">EP-1</strain>
        <tissue evidence="1">Whole</tissue>
    </source>
</reference>
<gene>
    <name evidence="1" type="ORF">SK128_001145</name>
</gene>
<sequence>MTLANDCLRISSVVCGFLFRHEVAPSLKCHSQRLTEREILVNLLLSALTYVTQWSMKDEFYSHAKKCR</sequence>
<dbReference type="EMBL" id="JAXCGZ010002068">
    <property type="protein sequence ID" value="KAK7084505.1"/>
    <property type="molecule type" value="Genomic_DNA"/>
</dbReference>
<accession>A0AAN9AF23</accession>